<gene>
    <name evidence="2" type="ORF">CORC01_05829</name>
</gene>
<dbReference type="RefSeq" id="XP_022476082.1">
    <property type="nucleotide sequence ID" value="XM_022617471.1"/>
</dbReference>
<evidence type="ECO:0000313" key="3">
    <source>
        <dbReference type="Proteomes" id="UP000176998"/>
    </source>
</evidence>
<evidence type="ECO:0008006" key="4">
    <source>
        <dbReference type="Google" id="ProtNLM"/>
    </source>
</evidence>
<sequence length="94" mass="10300">MLTGLEGFSMAALARGHEWSRSEVEVFLIQVRKDIKDRSIHGYWPVYYITGRKPEKEDSAHPNPISPENAAPTEATISPSVPAAAAKIQPIALS</sequence>
<reference evidence="2 3" key="1">
    <citation type="submission" date="2016-09" db="EMBL/GenBank/DDBJ databases">
        <authorList>
            <person name="Capua I."/>
            <person name="De Benedictis P."/>
            <person name="Joannis T."/>
            <person name="Lombin L.H."/>
            <person name="Cattoli G."/>
        </authorList>
    </citation>
    <scope>NUCLEOTIDE SEQUENCE [LARGE SCALE GENOMIC DNA]</scope>
    <source>
        <strain evidence="2 3">IMI 309357</strain>
    </source>
</reference>
<keyword evidence="3" id="KW-1185">Reference proteome</keyword>
<dbReference type="AlphaFoldDB" id="A0A1G4BC29"/>
<dbReference type="Proteomes" id="UP000176998">
    <property type="component" value="Unassembled WGS sequence"/>
</dbReference>
<comment type="caution">
    <text evidence="2">The sequence shown here is derived from an EMBL/GenBank/DDBJ whole genome shotgun (WGS) entry which is preliminary data.</text>
</comment>
<name>A0A1G4BC29_9PEZI</name>
<dbReference type="GeneID" id="34558981"/>
<proteinExistence type="predicted"/>
<dbReference type="STRING" id="1209926.A0A1G4BC29"/>
<dbReference type="OrthoDB" id="2013972at2759"/>
<dbReference type="EMBL" id="MJBS01000041">
    <property type="protein sequence ID" value="OHE98933.1"/>
    <property type="molecule type" value="Genomic_DNA"/>
</dbReference>
<organism evidence="2 3">
    <name type="scientific">Colletotrichum orchidophilum</name>
    <dbReference type="NCBI Taxonomy" id="1209926"/>
    <lineage>
        <taxon>Eukaryota</taxon>
        <taxon>Fungi</taxon>
        <taxon>Dikarya</taxon>
        <taxon>Ascomycota</taxon>
        <taxon>Pezizomycotina</taxon>
        <taxon>Sordariomycetes</taxon>
        <taxon>Hypocreomycetidae</taxon>
        <taxon>Glomerellales</taxon>
        <taxon>Glomerellaceae</taxon>
        <taxon>Colletotrichum</taxon>
    </lineage>
</organism>
<evidence type="ECO:0000256" key="1">
    <source>
        <dbReference type="SAM" id="MobiDB-lite"/>
    </source>
</evidence>
<feature type="region of interest" description="Disordered" evidence="1">
    <location>
        <begin position="54"/>
        <end position="78"/>
    </location>
</feature>
<protein>
    <recommendedName>
        <fullName evidence="4">TAM domain methyltransferase</fullName>
    </recommendedName>
</protein>
<accession>A0A1G4BC29</accession>
<evidence type="ECO:0000313" key="2">
    <source>
        <dbReference type="EMBL" id="OHE98933.1"/>
    </source>
</evidence>